<keyword evidence="2" id="KW-1185">Reference proteome</keyword>
<evidence type="ECO:0000313" key="2">
    <source>
        <dbReference type="Proteomes" id="UP001530293"/>
    </source>
</evidence>
<dbReference type="PANTHER" id="PTHR48082:SF2">
    <property type="entry name" value="ATP SYNTHASE SUBUNIT ALPHA, MITOCHONDRIAL"/>
    <property type="match status" value="1"/>
</dbReference>
<dbReference type="Gene3D" id="3.40.50.300">
    <property type="entry name" value="P-loop containing nucleotide triphosphate hydrolases"/>
    <property type="match status" value="1"/>
</dbReference>
<protein>
    <submittedName>
        <fullName evidence="1">Uncharacterized protein</fullName>
    </submittedName>
</protein>
<dbReference type="InterPro" id="IPR038376">
    <property type="entry name" value="ATP_synth_asu_C_sf"/>
</dbReference>
<dbReference type="Proteomes" id="UP001530293">
    <property type="component" value="Unassembled WGS sequence"/>
</dbReference>
<dbReference type="Gene3D" id="1.20.150.20">
    <property type="entry name" value="ATP synthase alpha/beta chain, C-terminal domain"/>
    <property type="match status" value="1"/>
</dbReference>
<dbReference type="InterPro" id="IPR005294">
    <property type="entry name" value="ATP_synth_F1_asu"/>
</dbReference>
<evidence type="ECO:0000313" key="1">
    <source>
        <dbReference type="EMBL" id="KAL3761747.1"/>
    </source>
</evidence>
<name>A0ABD3MDS6_9STRA</name>
<comment type="caution">
    <text evidence="1">The sequence shown here is derived from an EMBL/GenBank/DDBJ whole genome shotgun (WGS) entry which is preliminary data.</text>
</comment>
<accession>A0ABD3MDS6</accession>
<gene>
    <name evidence="1" type="ORF">ACHAWU_001263</name>
</gene>
<reference evidence="1 2" key="1">
    <citation type="submission" date="2024-10" db="EMBL/GenBank/DDBJ databases">
        <title>Updated reference genomes for cyclostephanoid diatoms.</title>
        <authorList>
            <person name="Roberts W.R."/>
            <person name="Alverson A.J."/>
        </authorList>
    </citation>
    <scope>NUCLEOTIDE SEQUENCE [LARGE SCALE GENOMIC DNA]</scope>
    <source>
        <strain evidence="1 2">AJA232-27</strain>
    </source>
</reference>
<dbReference type="PANTHER" id="PTHR48082">
    <property type="entry name" value="ATP SYNTHASE SUBUNIT ALPHA, MITOCHONDRIAL"/>
    <property type="match status" value="1"/>
</dbReference>
<dbReference type="SUPFAM" id="SSF52540">
    <property type="entry name" value="P-loop containing nucleoside triphosphate hydrolases"/>
    <property type="match status" value="1"/>
</dbReference>
<organism evidence="1 2">
    <name type="scientific">Discostella pseudostelligera</name>
    <dbReference type="NCBI Taxonomy" id="259834"/>
    <lineage>
        <taxon>Eukaryota</taxon>
        <taxon>Sar</taxon>
        <taxon>Stramenopiles</taxon>
        <taxon>Ochrophyta</taxon>
        <taxon>Bacillariophyta</taxon>
        <taxon>Coscinodiscophyceae</taxon>
        <taxon>Thalassiosirophycidae</taxon>
        <taxon>Stephanodiscales</taxon>
        <taxon>Stephanodiscaceae</taxon>
        <taxon>Discostella</taxon>
    </lineage>
</organism>
<dbReference type="AlphaFoldDB" id="A0ABD3MDS6"/>
<sequence length="803" mass="85780">MKLQLAPPFLAAAFSFLSPSQTRAFFTQPSSSWQKSMAAPILSSSSHNQRRFVSSSMKELSVAAAAFDESTTTATASKTDTLSENMIVKGEILSYYTSPSSSGAGATLVAVKICEEDLLSSPMSTPITSLSASGLGAGSSSDGSVPMADGSLERPIGLENSLFSKSSSSIPSKDVVKSSLKRVIADGDPTGRTVYFSNGSKGIVLAHRHPISFVLIDASAAEVDGYTVGDTCSISTELASLTPSSIPPGSTVDYLGRHVCLLNDGSVSRSLPKAAASSEGATDDQLFDLWTTKLNDVSPIVSSSIITTTGKSKDEQRPIFVPIPKISDIGLIDSPLVTGITAIDALTPIGLGQNMLVIAEGEDDDDDEMSGKVNKRGWMMNLLRNVVENNKKNDGTMRCYYCLTSGDSKVRSNVWNDILEAGIQEDIVTLFSNHDSCASANNINKDDASLEAAEAVAVAAAACTLGEHHALTTGGDSVVIVDDINLHKSLWDMTTQELVKVYGVNAVVEADLNGGSSSEMRGFFSGLIQRAARFNVKKGGGSVTLILLSTLPNLEEETIHDEAEDEPTFVASDFDSMSEKIKDRIAMLVKAKVPLTPTNLRKIKLPVPKPSENENAKRLALQHVEDLISMSDGQIWFDVKQDRSPPLDPSRSLTRVGVGADTRNCRADAPALRSVVGSLRFEFQQATDMMSPNTAEGAGKNLKQEQRRDAFLLAMHQEPNEGRKLSQECVLLLAASRGHLDAVIADGGMPGSVKGKEALAGMLQYLHNEAGEIMQSIDDTLDLSFDERNVLDEAIQEYFSMSG</sequence>
<dbReference type="InterPro" id="IPR027417">
    <property type="entry name" value="P-loop_NTPase"/>
</dbReference>
<proteinExistence type="predicted"/>
<dbReference type="EMBL" id="JALLBG020000147">
    <property type="protein sequence ID" value="KAL3761747.1"/>
    <property type="molecule type" value="Genomic_DNA"/>
</dbReference>